<dbReference type="InterPro" id="IPR040442">
    <property type="entry name" value="Pyrv_kinase-like_dom_sf"/>
</dbReference>
<proteinExistence type="predicted"/>
<name>A0ABN3PIX3_9MICO</name>
<organism evidence="1 2">
    <name type="scientific">Microbacterium binotii</name>
    <dbReference type="NCBI Taxonomy" id="462710"/>
    <lineage>
        <taxon>Bacteria</taxon>
        <taxon>Bacillati</taxon>
        <taxon>Actinomycetota</taxon>
        <taxon>Actinomycetes</taxon>
        <taxon>Micrococcales</taxon>
        <taxon>Microbacteriaceae</taxon>
        <taxon>Microbacterium</taxon>
    </lineage>
</organism>
<evidence type="ECO:0008006" key="3">
    <source>
        <dbReference type="Google" id="ProtNLM"/>
    </source>
</evidence>
<gene>
    <name evidence="1" type="ORF">GCM10009862_26280</name>
</gene>
<reference evidence="1 2" key="1">
    <citation type="journal article" date="2019" name="Int. J. Syst. Evol. Microbiol.">
        <title>The Global Catalogue of Microorganisms (GCM) 10K type strain sequencing project: providing services to taxonomists for standard genome sequencing and annotation.</title>
        <authorList>
            <consortium name="The Broad Institute Genomics Platform"/>
            <consortium name="The Broad Institute Genome Sequencing Center for Infectious Disease"/>
            <person name="Wu L."/>
            <person name="Ma J."/>
        </authorList>
    </citation>
    <scope>NUCLEOTIDE SEQUENCE [LARGE SCALE GENOMIC DNA]</scope>
    <source>
        <strain evidence="1 2">JCM 16365</strain>
    </source>
</reference>
<dbReference type="EMBL" id="BAAARI010000017">
    <property type="protein sequence ID" value="GAA2585991.1"/>
    <property type="molecule type" value="Genomic_DNA"/>
</dbReference>
<protein>
    <recommendedName>
        <fullName evidence="3">Isocitrate lyase/phosphoenolpyruvate mutase family protein</fullName>
    </recommendedName>
</protein>
<evidence type="ECO:0000313" key="2">
    <source>
        <dbReference type="Proteomes" id="UP001500274"/>
    </source>
</evidence>
<dbReference type="SUPFAM" id="SSF51621">
    <property type="entry name" value="Phosphoenolpyruvate/pyruvate domain"/>
    <property type="match status" value="1"/>
</dbReference>
<dbReference type="Proteomes" id="UP001500274">
    <property type="component" value="Unassembled WGS sequence"/>
</dbReference>
<comment type="caution">
    <text evidence="1">The sequence shown here is derived from an EMBL/GenBank/DDBJ whole genome shotgun (WGS) entry which is preliminary data.</text>
</comment>
<dbReference type="Pfam" id="PF13714">
    <property type="entry name" value="PEP_mutase"/>
    <property type="match status" value="1"/>
</dbReference>
<dbReference type="RefSeq" id="WP_344230207.1">
    <property type="nucleotide sequence ID" value="NZ_BAAARI010000017.1"/>
</dbReference>
<dbReference type="InterPro" id="IPR015813">
    <property type="entry name" value="Pyrv/PenolPyrv_kinase-like_dom"/>
</dbReference>
<accession>A0ABN3PIX3</accession>
<dbReference type="Gene3D" id="3.20.20.60">
    <property type="entry name" value="Phosphoenolpyruvate-binding domains"/>
    <property type="match status" value="1"/>
</dbReference>
<evidence type="ECO:0000313" key="1">
    <source>
        <dbReference type="EMBL" id="GAA2585991.1"/>
    </source>
</evidence>
<keyword evidence="2" id="KW-1185">Reference proteome</keyword>
<sequence length="125" mass="12344">MSTVKAGNHGGRSTAALTGEAIERGRRYVEAGADGVFVPGAAETEIAALSSGIPAPLNVMGGPGASTTAALGRLGAARVSLGSSVAQAAYALARRAAAEALTAGTYAALVDNVDYGQLNALMRRA</sequence>